<evidence type="ECO:0000256" key="1">
    <source>
        <dbReference type="SAM" id="MobiDB-lite"/>
    </source>
</evidence>
<comment type="caution">
    <text evidence="3">The sequence shown here is derived from an EMBL/GenBank/DDBJ whole genome shotgun (WGS) entry which is preliminary data.</text>
</comment>
<dbReference type="EMBL" id="JALJOR010000001">
    <property type="protein sequence ID" value="KAK9830107.1"/>
    <property type="molecule type" value="Genomic_DNA"/>
</dbReference>
<proteinExistence type="predicted"/>
<feature type="compositionally biased region" description="Low complexity" evidence="1">
    <location>
        <begin position="276"/>
        <end position="291"/>
    </location>
</feature>
<feature type="region of interest" description="Disordered" evidence="1">
    <location>
        <begin position="265"/>
        <end position="291"/>
    </location>
</feature>
<keyword evidence="4" id="KW-1185">Reference proteome</keyword>
<dbReference type="Pfam" id="PF02602">
    <property type="entry name" value="HEM4"/>
    <property type="match status" value="1"/>
</dbReference>
<accession>A0AAW1R8G5</accession>
<feature type="domain" description="Tetrapyrrole biosynthesis uroporphyrinogen III synthase" evidence="2">
    <location>
        <begin position="337"/>
        <end position="583"/>
    </location>
</feature>
<dbReference type="Proteomes" id="UP001489004">
    <property type="component" value="Unassembled WGS sequence"/>
</dbReference>
<feature type="compositionally biased region" description="Acidic residues" evidence="1">
    <location>
        <begin position="189"/>
        <end position="203"/>
    </location>
</feature>
<gene>
    <name evidence="3" type="ORF">WJX72_009827</name>
</gene>
<name>A0AAW1R8G5_9CHLO</name>
<reference evidence="3 4" key="1">
    <citation type="journal article" date="2024" name="Nat. Commun.">
        <title>Phylogenomics reveals the evolutionary origins of lichenization in chlorophyte algae.</title>
        <authorList>
            <person name="Puginier C."/>
            <person name="Libourel C."/>
            <person name="Otte J."/>
            <person name="Skaloud P."/>
            <person name="Haon M."/>
            <person name="Grisel S."/>
            <person name="Petersen M."/>
            <person name="Berrin J.G."/>
            <person name="Delaux P.M."/>
            <person name="Dal Grande F."/>
            <person name="Keller J."/>
        </authorList>
    </citation>
    <scope>NUCLEOTIDE SEQUENCE [LARGE SCALE GENOMIC DNA]</scope>
    <source>
        <strain evidence="3 4">SAG 2043</strain>
    </source>
</reference>
<organism evidence="3 4">
    <name type="scientific">[Myrmecia] bisecta</name>
    <dbReference type="NCBI Taxonomy" id="41462"/>
    <lineage>
        <taxon>Eukaryota</taxon>
        <taxon>Viridiplantae</taxon>
        <taxon>Chlorophyta</taxon>
        <taxon>core chlorophytes</taxon>
        <taxon>Trebouxiophyceae</taxon>
        <taxon>Trebouxiales</taxon>
        <taxon>Trebouxiaceae</taxon>
        <taxon>Myrmecia</taxon>
    </lineage>
</organism>
<sequence>MDCRYWGKRHQQESLHRGKVQGGAPAAFATFKEAWTELCFSYVFEGCVDKLGMAEYGSAAARLAKATVSRVAAAADRVKESEVRQLATTHLTNTMAELAGLQHLQLLCNSYRKRKARVFGAGDVGEEPEAIADMELGEELHKLVSSTVESIKAILAGTFEPGRASGSRRRGVQPPNGSPAAADSGNPDPDYDPGADLDDPDLDLVEPDLEDLQLLDAAAADTAEELNSLPAAARRVLRKQAEEAAKVQRVRQQWLQRAAAVRQDMPSLPGLPPHPSSQRPAPARTTAPQAAQHVATAAVKASGTEVRPHGDPLAGSTDLPLLGKRIMITAPRQYAQKLSGRLMAAGARPIWVPAIQTTHLNDVKAIEALDAALQQLSSYTHLAFSSRNGVAAVMQRLAAIHGSQAAAVGAVLRSGVRCWALGADAEALHSVGVKDVFTPAKASTQGLVDELVARNEAAGARVLCPVPLVAGGLMEPPVVPQFLAALQAIGADAVRVDAYLTTLGCEPTAGVAEKRMLAQGDVAAIAFSSTAEAQGLVHMLGGAGVVRAAVEQHGLLLAAHGPTTAAGVSAVLGLPVPCINQNYSSFAGLVAALETALSPSYG</sequence>
<dbReference type="SUPFAM" id="SSF69618">
    <property type="entry name" value="HemD-like"/>
    <property type="match status" value="1"/>
</dbReference>
<dbReference type="AlphaFoldDB" id="A0AAW1R8G5"/>
<dbReference type="PANTHER" id="PTHR38020">
    <property type="entry name" value="UROPORPHYRINOGEN-III SYNTHASE"/>
    <property type="match status" value="1"/>
</dbReference>
<dbReference type="Gene3D" id="3.40.50.10090">
    <property type="match status" value="2"/>
</dbReference>
<evidence type="ECO:0000313" key="4">
    <source>
        <dbReference type="Proteomes" id="UP001489004"/>
    </source>
</evidence>
<evidence type="ECO:0000259" key="2">
    <source>
        <dbReference type="Pfam" id="PF02602"/>
    </source>
</evidence>
<dbReference type="GO" id="GO:0004852">
    <property type="term" value="F:uroporphyrinogen-III synthase activity"/>
    <property type="evidence" value="ECO:0007669"/>
    <property type="project" value="InterPro"/>
</dbReference>
<dbReference type="CDD" id="cd06578">
    <property type="entry name" value="HemD"/>
    <property type="match status" value="1"/>
</dbReference>
<evidence type="ECO:0000313" key="3">
    <source>
        <dbReference type="EMBL" id="KAK9830107.1"/>
    </source>
</evidence>
<dbReference type="InterPro" id="IPR003754">
    <property type="entry name" value="4pyrrol_synth_uPrphyn_synth"/>
</dbReference>
<protein>
    <recommendedName>
        <fullName evidence="2">Tetrapyrrole biosynthesis uroporphyrinogen III synthase domain-containing protein</fullName>
    </recommendedName>
</protein>
<dbReference type="PANTHER" id="PTHR38020:SF1">
    <property type="entry name" value="UROPORPHYRINOGEN-III SYNTHASE"/>
    <property type="match status" value="1"/>
</dbReference>
<feature type="region of interest" description="Disordered" evidence="1">
    <location>
        <begin position="162"/>
        <end position="203"/>
    </location>
</feature>
<dbReference type="InterPro" id="IPR036108">
    <property type="entry name" value="4pyrrol_syn_uPrphyn_synt_sf"/>
</dbReference>
<feature type="region of interest" description="Disordered" evidence="1">
    <location>
        <begin position="298"/>
        <end position="317"/>
    </location>
</feature>
<dbReference type="GO" id="GO:0033014">
    <property type="term" value="P:tetrapyrrole biosynthetic process"/>
    <property type="evidence" value="ECO:0007669"/>
    <property type="project" value="InterPro"/>
</dbReference>